<keyword evidence="3" id="KW-1185">Reference proteome</keyword>
<dbReference type="Proteomes" id="UP000735302">
    <property type="component" value="Unassembled WGS sequence"/>
</dbReference>
<gene>
    <name evidence="2" type="ORF">PoB_006173200</name>
</gene>
<sequence>MVRSLTTRSPARSSSQQDDLRFSGLPSGQGADDRTRTRDRGVLADLGTLLTLMSPPPHGDPDPLVFNNPIISLPDKEVLDLVCLEHPVPPSRDREGPGHPTDHCDLFG</sequence>
<protein>
    <submittedName>
        <fullName evidence="2">Uncharacterized protein</fullName>
    </submittedName>
</protein>
<comment type="caution">
    <text evidence="2">The sequence shown here is derived from an EMBL/GenBank/DDBJ whole genome shotgun (WGS) entry which is preliminary data.</text>
</comment>
<feature type="region of interest" description="Disordered" evidence="1">
    <location>
        <begin position="88"/>
        <end position="108"/>
    </location>
</feature>
<feature type="compositionally biased region" description="Basic and acidic residues" evidence="1">
    <location>
        <begin position="91"/>
        <end position="108"/>
    </location>
</feature>
<evidence type="ECO:0000313" key="2">
    <source>
        <dbReference type="EMBL" id="GFO35227.1"/>
    </source>
</evidence>
<name>A0AAV4CTL5_9GAST</name>
<dbReference type="EMBL" id="BLXT01006999">
    <property type="protein sequence ID" value="GFO35227.1"/>
    <property type="molecule type" value="Genomic_DNA"/>
</dbReference>
<feature type="compositionally biased region" description="Polar residues" evidence="1">
    <location>
        <begin position="1"/>
        <end position="17"/>
    </location>
</feature>
<organism evidence="2 3">
    <name type="scientific">Plakobranchus ocellatus</name>
    <dbReference type="NCBI Taxonomy" id="259542"/>
    <lineage>
        <taxon>Eukaryota</taxon>
        <taxon>Metazoa</taxon>
        <taxon>Spiralia</taxon>
        <taxon>Lophotrochozoa</taxon>
        <taxon>Mollusca</taxon>
        <taxon>Gastropoda</taxon>
        <taxon>Heterobranchia</taxon>
        <taxon>Euthyneura</taxon>
        <taxon>Panpulmonata</taxon>
        <taxon>Sacoglossa</taxon>
        <taxon>Placobranchoidea</taxon>
        <taxon>Plakobranchidae</taxon>
        <taxon>Plakobranchus</taxon>
    </lineage>
</organism>
<feature type="region of interest" description="Disordered" evidence="1">
    <location>
        <begin position="1"/>
        <end position="40"/>
    </location>
</feature>
<reference evidence="2 3" key="1">
    <citation type="journal article" date="2021" name="Elife">
        <title>Chloroplast acquisition without the gene transfer in kleptoplastic sea slugs, Plakobranchus ocellatus.</title>
        <authorList>
            <person name="Maeda T."/>
            <person name="Takahashi S."/>
            <person name="Yoshida T."/>
            <person name="Shimamura S."/>
            <person name="Takaki Y."/>
            <person name="Nagai Y."/>
            <person name="Toyoda A."/>
            <person name="Suzuki Y."/>
            <person name="Arimoto A."/>
            <person name="Ishii H."/>
            <person name="Satoh N."/>
            <person name="Nishiyama T."/>
            <person name="Hasebe M."/>
            <person name="Maruyama T."/>
            <person name="Minagawa J."/>
            <person name="Obokata J."/>
            <person name="Shigenobu S."/>
        </authorList>
    </citation>
    <scope>NUCLEOTIDE SEQUENCE [LARGE SCALE GENOMIC DNA]</scope>
</reference>
<feature type="compositionally biased region" description="Basic and acidic residues" evidence="1">
    <location>
        <begin position="31"/>
        <end position="40"/>
    </location>
</feature>
<dbReference type="AlphaFoldDB" id="A0AAV4CTL5"/>
<proteinExistence type="predicted"/>
<evidence type="ECO:0000256" key="1">
    <source>
        <dbReference type="SAM" id="MobiDB-lite"/>
    </source>
</evidence>
<accession>A0AAV4CTL5</accession>
<evidence type="ECO:0000313" key="3">
    <source>
        <dbReference type="Proteomes" id="UP000735302"/>
    </source>
</evidence>